<accession>A0A9R1X171</accession>
<comment type="caution">
    <text evidence="2">The sequence shown here is derived from an EMBL/GenBank/DDBJ whole genome shotgun (WGS) entry which is preliminary data.</text>
</comment>
<feature type="transmembrane region" description="Helical" evidence="1">
    <location>
        <begin position="34"/>
        <end position="53"/>
    </location>
</feature>
<protein>
    <submittedName>
        <fullName evidence="2">Uncharacterized protein</fullName>
    </submittedName>
</protein>
<keyword evidence="1" id="KW-0812">Transmembrane</keyword>
<evidence type="ECO:0000313" key="2">
    <source>
        <dbReference type="EMBL" id="KAJ0194469.1"/>
    </source>
</evidence>
<dbReference type="AlphaFoldDB" id="A0A9R1X171"/>
<name>A0A9R1X171_LACSA</name>
<reference evidence="2 3" key="1">
    <citation type="journal article" date="2017" name="Nat. Commun.">
        <title>Genome assembly with in vitro proximity ligation data and whole-genome triplication in lettuce.</title>
        <authorList>
            <person name="Reyes-Chin-Wo S."/>
            <person name="Wang Z."/>
            <person name="Yang X."/>
            <person name="Kozik A."/>
            <person name="Arikit S."/>
            <person name="Song C."/>
            <person name="Xia L."/>
            <person name="Froenicke L."/>
            <person name="Lavelle D.O."/>
            <person name="Truco M.J."/>
            <person name="Xia R."/>
            <person name="Zhu S."/>
            <person name="Xu C."/>
            <person name="Xu H."/>
            <person name="Xu X."/>
            <person name="Cox K."/>
            <person name="Korf I."/>
            <person name="Meyers B.C."/>
            <person name="Michelmore R.W."/>
        </authorList>
    </citation>
    <scope>NUCLEOTIDE SEQUENCE [LARGE SCALE GENOMIC DNA]</scope>
    <source>
        <strain evidence="3">cv. Salinas</strain>
        <tissue evidence="2">Seedlings</tissue>
    </source>
</reference>
<evidence type="ECO:0000256" key="1">
    <source>
        <dbReference type="SAM" id="Phobius"/>
    </source>
</evidence>
<organism evidence="2 3">
    <name type="scientific">Lactuca sativa</name>
    <name type="common">Garden lettuce</name>
    <dbReference type="NCBI Taxonomy" id="4236"/>
    <lineage>
        <taxon>Eukaryota</taxon>
        <taxon>Viridiplantae</taxon>
        <taxon>Streptophyta</taxon>
        <taxon>Embryophyta</taxon>
        <taxon>Tracheophyta</taxon>
        <taxon>Spermatophyta</taxon>
        <taxon>Magnoliopsida</taxon>
        <taxon>eudicotyledons</taxon>
        <taxon>Gunneridae</taxon>
        <taxon>Pentapetalae</taxon>
        <taxon>asterids</taxon>
        <taxon>campanulids</taxon>
        <taxon>Asterales</taxon>
        <taxon>Asteraceae</taxon>
        <taxon>Cichorioideae</taxon>
        <taxon>Cichorieae</taxon>
        <taxon>Lactucinae</taxon>
        <taxon>Lactuca</taxon>
    </lineage>
</organism>
<dbReference type="Proteomes" id="UP000235145">
    <property type="component" value="Unassembled WGS sequence"/>
</dbReference>
<gene>
    <name evidence="2" type="ORF">LSAT_V11C800399520</name>
</gene>
<sequence>MRRDRVVVRDTYALTGPPLCMIQLQPRLKYSRNLVEHFAWLKVLIIVSLIWVAPFECNINSCNISLLQIEWISVGMMNGQYRL</sequence>
<dbReference type="EMBL" id="NBSK02000008">
    <property type="protein sequence ID" value="KAJ0194469.1"/>
    <property type="molecule type" value="Genomic_DNA"/>
</dbReference>
<evidence type="ECO:0000313" key="3">
    <source>
        <dbReference type="Proteomes" id="UP000235145"/>
    </source>
</evidence>
<keyword evidence="1" id="KW-0472">Membrane</keyword>
<keyword evidence="1" id="KW-1133">Transmembrane helix</keyword>
<proteinExistence type="predicted"/>
<keyword evidence="3" id="KW-1185">Reference proteome</keyword>